<proteinExistence type="predicted"/>
<dbReference type="Proteomes" id="UP000609530">
    <property type="component" value="Unassembled WGS sequence"/>
</dbReference>
<organism evidence="1 2">
    <name type="scientific">Pseudomonas oryzicola</name>
    <dbReference type="NCBI Taxonomy" id="485876"/>
    <lineage>
        <taxon>Bacteria</taxon>
        <taxon>Pseudomonadati</taxon>
        <taxon>Pseudomonadota</taxon>
        <taxon>Gammaproteobacteria</taxon>
        <taxon>Pseudomonadales</taxon>
        <taxon>Pseudomonadaceae</taxon>
        <taxon>Pseudomonas</taxon>
    </lineage>
</organism>
<evidence type="ECO:0000313" key="2">
    <source>
        <dbReference type="Proteomes" id="UP000609530"/>
    </source>
</evidence>
<evidence type="ECO:0000313" key="1">
    <source>
        <dbReference type="EMBL" id="MBV4492216.1"/>
    </source>
</evidence>
<sequence length="143" mass="15685">MKKPLHWVGVLLIGGVAIALGKGVGGYFAEPDQDELLKAAMTKGIQLINTKAPMKIDEFATLVRAEQGPGSNVIVHYELAKFDEWGASADLAAWKADVLETVCTMSKQPMAKTLSMGVVYNYVYHDERGKEVYRFKIGMSDCT</sequence>
<dbReference type="EMBL" id="JABWRZ020000001">
    <property type="protein sequence ID" value="MBV4492216.1"/>
    <property type="molecule type" value="Genomic_DNA"/>
</dbReference>
<dbReference type="RefSeq" id="WP_186678492.1">
    <property type="nucleotide sequence ID" value="NZ_JABWRZ020000001.1"/>
</dbReference>
<protein>
    <submittedName>
        <fullName evidence="1">Uncharacterized protein</fullName>
    </submittedName>
</protein>
<gene>
    <name evidence="1" type="ORF">HU760_016630</name>
</gene>
<accession>A0ABS6QDF0</accession>
<reference evidence="1 2" key="1">
    <citation type="journal article" date="2020" name="Microorganisms">
        <title>Reliable Identification of Environmental Pseudomonas Isolates Using the rpoD Gene.</title>
        <authorList>
            <consortium name="The Broad Institute Genome Sequencing Platform"/>
            <person name="Girard L."/>
            <person name="Lood C."/>
            <person name="Rokni-Zadeh H."/>
            <person name="van Noort V."/>
            <person name="Lavigne R."/>
            <person name="De Mot R."/>
        </authorList>
    </citation>
    <scope>NUCLEOTIDE SEQUENCE [LARGE SCALE GENOMIC DNA]</scope>
    <source>
        <strain evidence="1 2">RD9SR1</strain>
    </source>
</reference>
<dbReference type="Gene3D" id="3.30.300.250">
    <property type="match status" value="1"/>
</dbReference>
<comment type="caution">
    <text evidence="1">The sequence shown here is derived from an EMBL/GenBank/DDBJ whole genome shotgun (WGS) entry which is preliminary data.</text>
</comment>
<name>A0ABS6QDF0_9PSED</name>
<keyword evidence="2" id="KW-1185">Reference proteome</keyword>